<evidence type="ECO:0000256" key="4">
    <source>
        <dbReference type="ARBA" id="ARBA00022692"/>
    </source>
</evidence>
<evidence type="ECO:0000256" key="6">
    <source>
        <dbReference type="ARBA" id="ARBA00023077"/>
    </source>
</evidence>
<feature type="domain" description="TonB-dependent receptor-like beta-barrel" evidence="14">
    <location>
        <begin position="388"/>
        <end position="913"/>
    </location>
</feature>
<dbReference type="Pfam" id="PF00593">
    <property type="entry name" value="TonB_dep_Rec_b-barrel"/>
    <property type="match status" value="1"/>
</dbReference>
<keyword evidence="17" id="KW-1185">Reference proteome</keyword>
<dbReference type="EMBL" id="SSTI01000005">
    <property type="protein sequence ID" value="THG40255.1"/>
    <property type="molecule type" value="Genomic_DNA"/>
</dbReference>
<evidence type="ECO:0000256" key="10">
    <source>
        <dbReference type="PROSITE-ProRule" id="PRU10144"/>
    </source>
</evidence>
<evidence type="ECO:0000259" key="14">
    <source>
        <dbReference type="Pfam" id="PF00593"/>
    </source>
</evidence>
<keyword evidence="4 9" id="KW-0812">Transmembrane</keyword>
<evidence type="ECO:0000256" key="8">
    <source>
        <dbReference type="ARBA" id="ARBA00023237"/>
    </source>
</evidence>
<keyword evidence="6 11" id="KW-0798">TonB box</keyword>
<dbReference type="InterPro" id="IPR037066">
    <property type="entry name" value="Plug_dom_sf"/>
</dbReference>
<dbReference type="Gene3D" id="2.40.170.20">
    <property type="entry name" value="TonB-dependent receptor, beta-barrel domain"/>
    <property type="match status" value="1"/>
</dbReference>
<reference evidence="16 17" key="1">
    <citation type="submission" date="2019-04" db="EMBL/GenBank/DDBJ databases">
        <title>Microbes associate with the intestines of laboratory mice.</title>
        <authorList>
            <person name="Navarre W."/>
            <person name="Wong E."/>
            <person name="Huang K.C."/>
            <person name="Tropini C."/>
            <person name="Ng K."/>
            <person name="Yu B."/>
        </authorList>
    </citation>
    <scope>NUCLEOTIDE SEQUENCE [LARGE SCALE GENOMIC DNA]</scope>
    <source>
        <strain evidence="16 17">NM83_B4-11</strain>
    </source>
</reference>
<evidence type="ECO:0000256" key="2">
    <source>
        <dbReference type="ARBA" id="ARBA00022448"/>
    </source>
</evidence>
<dbReference type="InterPro" id="IPR012910">
    <property type="entry name" value="Plug_dom"/>
</dbReference>
<evidence type="ECO:0000256" key="1">
    <source>
        <dbReference type="ARBA" id="ARBA00004571"/>
    </source>
</evidence>
<evidence type="ECO:0000256" key="11">
    <source>
        <dbReference type="RuleBase" id="RU003357"/>
    </source>
</evidence>
<keyword evidence="5 13" id="KW-0732">Signal</keyword>
<keyword evidence="3 9" id="KW-1134">Transmembrane beta strand</keyword>
<dbReference type="SUPFAM" id="SSF56935">
    <property type="entry name" value="Porins"/>
    <property type="match status" value="1"/>
</dbReference>
<proteinExistence type="inferred from homology"/>
<feature type="domain" description="TonB-dependent receptor plug" evidence="15">
    <location>
        <begin position="61"/>
        <end position="167"/>
    </location>
</feature>
<dbReference type="InterPro" id="IPR036942">
    <property type="entry name" value="Beta-barrel_TonB_sf"/>
</dbReference>
<name>A0ABY2QI77_9SPHN</name>
<feature type="region of interest" description="Disordered" evidence="12">
    <location>
        <begin position="88"/>
        <end position="107"/>
    </location>
</feature>
<evidence type="ECO:0000313" key="16">
    <source>
        <dbReference type="EMBL" id="THG40255.1"/>
    </source>
</evidence>
<dbReference type="PROSITE" id="PS52016">
    <property type="entry name" value="TONB_DEPENDENT_REC_3"/>
    <property type="match status" value="1"/>
</dbReference>
<feature type="chain" id="PRO_5045503298" evidence="13">
    <location>
        <begin position="26"/>
        <end position="954"/>
    </location>
</feature>
<evidence type="ECO:0000259" key="15">
    <source>
        <dbReference type="Pfam" id="PF07715"/>
    </source>
</evidence>
<sequence>MTRASAARRILLTTAALFVSIPAAAQDVGGELAGRPAADNGGGDIVVTGSRIAVPNLLSNSPINTTDSQELALQGTVNVEDSLVEIPQATPGTSSTNNNGSNGTTTVNLRGVGDIRTLVLVDGKRWMPSGNTGVVDLNTIPVALLKRVEVVTGGASAVYGSDALAGVVNFIFNDRFEGAQLGLTSQITERGDGHLFDANLTVGGEFADGRGHMTMWGGYTKREPIFQGQREFSRYALQPSRDRTSLIRAGSTTSFPANIVLSAPGNRGIDADGDGTVSFGPGGTLNGEASFYNTNPVNYLQVPQERWLGGANVRYDVTDDIEAFGRFTFAHNRVSTQLAPSGTFFASFGLNPDNPFLAPATVAALRVEAGAGGVDANGNLRTQIGYRFAAPRFSEFTRNAFQVQGGLRGKVGGWNWEVFAQHSRTDLNTQLTGDANLGLIQQALLVRDVNGTPQCIDPTGGCVPLNIFTNDPSSVSQAALDFISLDLQVQAMTRQTVAGGTLSGDLGNIRSPFADNPIGLAFGVEYREEGSSYRPDANYEAGRSAGFGTAATVIGNFNVKEAFGEIRIPLIESRPFFEALSFEGGYRISDYSTAAGTVHTFKAGGDWAPVRDIRFRGLYQRAVRAPNINELFQPRVETAVTGIDPCAGVNPTASQALCEATGVPGGRYGAVPLPPAGQFQGFTGGNPNLNVEKSDTYTIGAIFQPSFIPRLVVSVDYYSLKIVDAIESLAGGAQNALNACYFNTQNINSVFCQSILRDPINGSLFGGNETGVYATLVNTGRIETKGFDFAVNYSVPIGSGQVRFGGNATYVDSFIRQGGEGLPAYECSGRFGAICNGLIPQFKSTSRLAYENGGTIVSLRWRHIGKVELDRFALGTDTRPSPVTSLRAANYFDLDTSLNVSEAFTLTAGISNLFDRQPQVFGNDVGGLGATANTYPGTYDGLGRMFRIGAVAKF</sequence>
<protein>
    <submittedName>
        <fullName evidence="16">TonB-dependent receptor</fullName>
    </submittedName>
</protein>
<organism evidence="16 17">
    <name type="scientific">Sphingomonas olei</name>
    <dbReference type="NCBI Taxonomy" id="1886787"/>
    <lineage>
        <taxon>Bacteria</taxon>
        <taxon>Pseudomonadati</taxon>
        <taxon>Pseudomonadota</taxon>
        <taxon>Alphaproteobacteria</taxon>
        <taxon>Sphingomonadales</taxon>
        <taxon>Sphingomonadaceae</taxon>
        <taxon>Sphingomonas</taxon>
    </lineage>
</organism>
<comment type="similarity">
    <text evidence="9 11">Belongs to the TonB-dependent receptor family.</text>
</comment>
<keyword evidence="2 9" id="KW-0813">Transport</keyword>
<dbReference type="InterPro" id="IPR000531">
    <property type="entry name" value="Beta-barrel_TonB"/>
</dbReference>
<evidence type="ECO:0000313" key="17">
    <source>
        <dbReference type="Proteomes" id="UP000308038"/>
    </source>
</evidence>
<gene>
    <name evidence="16" type="ORF">E5988_08785</name>
</gene>
<feature type="compositionally biased region" description="Low complexity" evidence="12">
    <location>
        <begin position="92"/>
        <end position="106"/>
    </location>
</feature>
<feature type="short sequence motif" description="TonB C-terminal box" evidence="10">
    <location>
        <begin position="937"/>
        <end position="954"/>
    </location>
</feature>
<dbReference type="PROSITE" id="PS01156">
    <property type="entry name" value="TONB_DEPENDENT_REC_2"/>
    <property type="match status" value="1"/>
</dbReference>
<keyword evidence="7 9" id="KW-0472">Membrane</keyword>
<evidence type="ECO:0000256" key="7">
    <source>
        <dbReference type="ARBA" id="ARBA00023136"/>
    </source>
</evidence>
<dbReference type="PANTHER" id="PTHR47234">
    <property type="match status" value="1"/>
</dbReference>
<feature type="signal peptide" evidence="13">
    <location>
        <begin position="1"/>
        <end position="25"/>
    </location>
</feature>
<dbReference type="Proteomes" id="UP000308038">
    <property type="component" value="Unassembled WGS sequence"/>
</dbReference>
<evidence type="ECO:0000256" key="12">
    <source>
        <dbReference type="SAM" id="MobiDB-lite"/>
    </source>
</evidence>
<evidence type="ECO:0000256" key="9">
    <source>
        <dbReference type="PROSITE-ProRule" id="PRU01360"/>
    </source>
</evidence>
<dbReference type="InterPro" id="IPR010917">
    <property type="entry name" value="TonB_rcpt_CS"/>
</dbReference>
<evidence type="ECO:0000256" key="13">
    <source>
        <dbReference type="SAM" id="SignalP"/>
    </source>
</evidence>
<comment type="subcellular location">
    <subcellularLocation>
        <location evidence="1 9">Cell outer membrane</location>
        <topology evidence="1 9">Multi-pass membrane protein</topology>
    </subcellularLocation>
</comment>
<dbReference type="InterPro" id="IPR039426">
    <property type="entry name" value="TonB-dep_rcpt-like"/>
</dbReference>
<dbReference type="Pfam" id="PF07715">
    <property type="entry name" value="Plug"/>
    <property type="match status" value="1"/>
</dbReference>
<keyword evidence="8 9" id="KW-0998">Cell outer membrane</keyword>
<evidence type="ECO:0000256" key="3">
    <source>
        <dbReference type="ARBA" id="ARBA00022452"/>
    </source>
</evidence>
<comment type="caution">
    <text evidence="16">The sequence shown here is derived from an EMBL/GenBank/DDBJ whole genome shotgun (WGS) entry which is preliminary data.</text>
</comment>
<keyword evidence="16" id="KW-0675">Receptor</keyword>
<accession>A0ABY2QI77</accession>
<evidence type="ECO:0000256" key="5">
    <source>
        <dbReference type="ARBA" id="ARBA00022729"/>
    </source>
</evidence>
<dbReference type="Gene3D" id="2.170.130.10">
    <property type="entry name" value="TonB-dependent receptor, plug domain"/>
    <property type="match status" value="1"/>
</dbReference>
<dbReference type="PANTHER" id="PTHR47234:SF2">
    <property type="entry name" value="TONB-DEPENDENT RECEPTOR"/>
    <property type="match status" value="1"/>
</dbReference>